<name>A0A0E9U1V3_ANGAN</name>
<sequence length="13" mass="1539">MEETNARRTACRT</sequence>
<evidence type="ECO:0000313" key="1">
    <source>
        <dbReference type="EMBL" id="JAH58953.1"/>
    </source>
</evidence>
<reference evidence="1" key="2">
    <citation type="journal article" date="2015" name="Fish Shellfish Immunol.">
        <title>Early steps in the European eel (Anguilla anguilla)-Vibrio vulnificus interaction in the gills: Role of the RtxA13 toxin.</title>
        <authorList>
            <person name="Callol A."/>
            <person name="Pajuelo D."/>
            <person name="Ebbesson L."/>
            <person name="Teles M."/>
            <person name="MacKenzie S."/>
            <person name="Amaro C."/>
        </authorList>
    </citation>
    <scope>NUCLEOTIDE SEQUENCE</scope>
</reference>
<reference evidence="1" key="1">
    <citation type="submission" date="2014-11" db="EMBL/GenBank/DDBJ databases">
        <authorList>
            <person name="Amaro Gonzalez C."/>
        </authorList>
    </citation>
    <scope>NUCLEOTIDE SEQUENCE</scope>
</reference>
<accession>A0A0E9U1V3</accession>
<dbReference type="EMBL" id="GBXM01049624">
    <property type="protein sequence ID" value="JAH58953.1"/>
    <property type="molecule type" value="Transcribed_RNA"/>
</dbReference>
<protein>
    <submittedName>
        <fullName evidence="1">Uncharacterized protein</fullName>
    </submittedName>
</protein>
<organism evidence="1">
    <name type="scientific">Anguilla anguilla</name>
    <name type="common">European freshwater eel</name>
    <name type="synonym">Muraena anguilla</name>
    <dbReference type="NCBI Taxonomy" id="7936"/>
    <lineage>
        <taxon>Eukaryota</taxon>
        <taxon>Metazoa</taxon>
        <taxon>Chordata</taxon>
        <taxon>Craniata</taxon>
        <taxon>Vertebrata</taxon>
        <taxon>Euteleostomi</taxon>
        <taxon>Actinopterygii</taxon>
        <taxon>Neopterygii</taxon>
        <taxon>Teleostei</taxon>
        <taxon>Anguilliformes</taxon>
        <taxon>Anguillidae</taxon>
        <taxon>Anguilla</taxon>
    </lineage>
</organism>
<proteinExistence type="predicted"/>